<evidence type="ECO:0000259" key="8">
    <source>
        <dbReference type="Pfam" id="PF17146"/>
    </source>
</evidence>
<evidence type="ECO:0000313" key="9">
    <source>
        <dbReference type="EMBL" id="MDK6028432.1"/>
    </source>
</evidence>
<feature type="domain" description="Ribonuclease PIN" evidence="8">
    <location>
        <begin position="10"/>
        <end position="98"/>
    </location>
</feature>
<comment type="function">
    <text evidence="7">Toxic component of a type II toxin-antitoxin (TA) system. Processes pre-16S-rRNA at its 3' end (the D-site) to yield the mature 3' end.</text>
</comment>
<evidence type="ECO:0000256" key="7">
    <source>
        <dbReference type="ARBA" id="ARBA00045770"/>
    </source>
</evidence>
<evidence type="ECO:0000313" key="10">
    <source>
        <dbReference type="Proteomes" id="UP001529235"/>
    </source>
</evidence>
<dbReference type="InterPro" id="IPR029060">
    <property type="entry name" value="PIN-like_dom_sf"/>
</dbReference>
<dbReference type="GO" id="GO:0003677">
    <property type="term" value="F:DNA binding"/>
    <property type="evidence" value="ECO:0007669"/>
    <property type="project" value="UniProtKB-KW"/>
</dbReference>
<dbReference type="PANTHER" id="PTHR12814">
    <property type="entry name" value="RNA-BINDING PROTEIN NOB1"/>
    <property type="match status" value="1"/>
</dbReference>
<dbReference type="PANTHER" id="PTHR12814:SF2">
    <property type="entry name" value="RNA-BINDING PROTEIN NOB1"/>
    <property type="match status" value="1"/>
</dbReference>
<keyword evidence="3" id="KW-1277">Toxin-antitoxin system</keyword>
<keyword evidence="6" id="KW-0378">Hydrolase</keyword>
<dbReference type="CDD" id="cd09876">
    <property type="entry name" value="PIN_Nob1-like"/>
    <property type="match status" value="1"/>
</dbReference>
<protein>
    <recommendedName>
        <fullName evidence="2">Endoribonuclease Nob1</fullName>
    </recommendedName>
</protein>
<dbReference type="InterPro" id="IPR033411">
    <property type="entry name" value="Ribonuclease_PIN"/>
</dbReference>
<dbReference type="Proteomes" id="UP001529235">
    <property type="component" value="Unassembled WGS sequence"/>
</dbReference>
<dbReference type="AlphaFoldDB" id="A0ABD4Z539"/>
<evidence type="ECO:0000256" key="1">
    <source>
        <dbReference type="ARBA" id="ARBA00005858"/>
    </source>
</evidence>
<reference evidence="9 10" key="1">
    <citation type="submission" date="2023-05" db="EMBL/GenBank/DDBJ databases">
        <title>A new hyperthermophilic archaea 'Ignisphaera cupida' sp. nov. and description of the family 'Ignisphaeraceae' fam. nov.</title>
        <authorList>
            <person name="Podosokorskaya O.A."/>
            <person name="Elcheninov A.G."/>
            <person name="Klukina A."/>
            <person name="Merkel A.Y."/>
        </authorList>
    </citation>
    <scope>NUCLEOTIDE SEQUENCE [LARGE SCALE GENOMIC DNA]</scope>
    <source>
        <strain evidence="9 10">4213-co</strain>
    </source>
</reference>
<keyword evidence="9" id="KW-0238">DNA-binding</keyword>
<sequence>MQDYTYRKVLILDTAAFIAAAPLYLYDKLLYTTPSVINEVKDSESVQRLMLAQAVDRLIIEEPSKEFIKKAVDAAKRLKIFDKLSKTDIDVLALALQLLSKGFNVTVLTDDYDLQKVLKSMGIDFKAVKTIGIK</sequence>
<dbReference type="EMBL" id="JASNVW010000002">
    <property type="protein sequence ID" value="MDK6028432.1"/>
    <property type="molecule type" value="Genomic_DNA"/>
</dbReference>
<dbReference type="Pfam" id="PF17146">
    <property type="entry name" value="PIN_6"/>
    <property type="match status" value="1"/>
</dbReference>
<dbReference type="GO" id="GO:0006364">
    <property type="term" value="P:rRNA processing"/>
    <property type="evidence" value="ECO:0007669"/>
    <property type="project" value="UniProtKB-ARBA"/>
</dbReference>
<evidence type="ECO:0000256" key="5">
    <source>
        <dbReference type="ARBA" id="ARBA00022723"/>
    </source>
</evidence>
<dbReference type="SUPFAM" id="SSF88723">
    <property type="entry name" value="PIN domain-like"/>
    <property type="match status" value="1"/>
</dbReference>
<comment type="similarity">
    <text evidence="1">Belongs to the NOB1 family.</text>
</comment>
<dbReference type="GO" id="GO:0016787">
    <property type="term" value="F:hydrolase activity"/>
    <property type="evidence" value="ECO:0007669"/>
    <property type="project" value="UniProtKB-KW"/>
</dbReference>
<gene>
    <name evidence="9" type="ORF">QPL79_03525</name>
</gene>
<keyword evidence="4" id="KW-0540">Nuclease</keyword>
<dbReference type="FunFam" id="3.40.50.1010:FF:000020">
    <property type="entry name" value="20S-pre-rRNA D-site endonuclease NOB1"/>
    <property type="match status" value="1"/>
</dbReference>
<dbReference type="RefSeq" id="WP_285273418.1">
    <property type="nucleotide sequence ID" value="NZ_JASNVW010000002.1"/>
</dbReference>
<organism evidence="9 10">
    <name type="scientific">Ignisphaera cupida</name>
    <dbReference type="NCBI Taxonomy" id="3050454"/>
    <lineage>
        <taxon>Archaea</taxon>
        <taxon>Thermoproteota</taxon>
        <taxon>Thermoprotei</taxon>
        <taxon>Desulfurococcales</taxon>
        <taxon>Desulfurococcaceae</taxon>
        <taxon>Ignisphaera</taxon>
    </lineage>
</organism>
<evidence type="ECO:0000256" key="3">
    <source>
        <dbReference type="ARBA" id="ARBA00022649"/>
    </source>
</evidence>
<dbReference type="Gene3D" id="3.40.50.1010">
    <property type="entry name" value="5'-nuclease"/>
    <property type="match status" value="1"/>
</dbReference>
<accession>A0ABD4Z539</accession>
<keyword evidence="5" id="KW-0479">Metal-binding</keyword>
<comment type="caution">
    <text evidence="9">The sequence shown here is derived from an EMBL/GenBank/DDBJ whole genome shotgun (WGS) entry which is preliminary data.</text>
</comment>
<name>A0ABD4Z539_9CREN</name>
<proteinExistence type="inferred from homology"/>
<dbReference type="GO" id="GO:0004521">
    <property type="term" value="F:RNA endonuclease activity"/>
    <property type="evidence" value="ECO:0007669"/>
    <property type="project" value="UniProtKB-ARBA"/>
</dbReference>
<evidence type="ECO:0000256" key="4">
    <source>
        <dbReference type="ARBA" id="ARBA00022722"/>
    </source>
</evidence>
<evidence type="ECO:0000256" key="2">
    <source>
        <dbReference type="ARBA" id="ARBA00021078"/>
    </source>
</evidence>
<dbReference type="InterPro" id="IPR039907">
    <property type="entry name" value="NOB1"/>
</dbReference>
<dbReference type="GO" id="GO:0005737">
    <property type="term" value="C:cytoplasm"/>
    <property type="evidence" value="ECO:0007669"/>
    <property type="project" value="UniProtKB-ARBA"/>
</dbReference>
<keyword evidence="10" id="KW-1185">Reference proteome</keyword>
<dbReference type="GO" id="GO:0046872">
    <property type="term" value="F:metal ion binding"/>
    <property type="evidence" value="ECO:0007669"/>
    <property type="project" value="UniProtKB-KW"/>
</dbReference>
<evidence type="ECO:0000256" key="6">
    <source>
        <dbReference type="ARBA" id="ARBA00022801"/>
    </source>
</evidence>